<evidence type="ECO:0000313" key="2">
    <source>
        <dbReference type="EMBL" id="KAF9672263.1"/>
    </source>
</evidence>
<proteinExistence type="predicted"/>
<feature type="compositionally biased region" description="Basic and acidic residues" evidence="1">
    <location>
        <begin position="145"/>
        <end position="158"/>
    </location>
</feature>
<dbReference type="AlphaFoldDB" id="A0A835MWM2"/>
<keyword evidence="3" id="KW-1185">Reference proteome</keyword>
<dbReference type="Pfam" id="PF12609">
    <property type="entry name" value="DUF3774"/>
    <property type="match status" value="1"/>
</dbReference>
<accession>A0A835MWM2</accession>
<dbReference type="Proteomes" id="UP000657918">
    <property type="component" value="Chromosome 11"/>
</dbReference>
<dbReference type="EMBL" id="JADGMS010000011">
    <property type="protein sequence ID" value="KAF9672263.1"/>
    <property type="molecule type" value="Genomic_DNA"/>
</dbReference>
<feature type="compositionally biased region" description="Polar residues" evidence="1">
    <location>
        <begin position="116"/>
        <end position="132"/>
    </location>
</feature>
<sequence length="173" mass="18919">MTIVRPIGGSGVTCKLESEDNEGEVGKISPVAGESSSVGGEIMVAEDDNSKDMGVLWCCRDVAAVEWEVEEEELFPSWELKSDLQIPANGNPIKPWLPLMDLLPLNCMEAGLAGNEGQTSHGSKSNSTFQSRNSRKKSYFSGGNGDRDGESKRKQTEESFQRVMYMSCWTQGC</sequence>
<name>A0A835MWM2_9ROSI</name>
<feature type="region of interest" description="Disordered" evidence="1">
    <location>
        <begin position="18"/>
        <end position="38"/>
    </location>
</feature>
<comment type="caution">
    <text evidence="2">The sequence shown here is derived from an EMBL/GenBank/DDBJ whole genome shotgun (WGS) entry which is preliminary data.</text>
</comment>
<organism evidence="2 3">
    <name type="scientific">Salix dunnii</name>
    <dbReference type="NCBI Taxonomy" id="1413687"/>
    <lineage>
        <taxon>Eukaryota</taxon>
        <taxon>Viridiplantae</taxon>
        <taxon>Streptophyta</taxon>
        <taxon>Embryophyta</taxon>
        <taxon>Tracheophyta</taxon>
        <taxon>Spermatophyta</taxon>
        <taxon>Magnoliopsida</taxon>
        <taxon>eudicotyledons</taxon>
        <taxon>Gunneridae</taxon>
        <taxon>Pentapetalae</taxon>
        <taxon>rosids</taxon>
        <taxon>fabids</taxon>
        <taxon>Malpighiales</taxon>
        <taxon>Salicaceae</taxon>
        <taxon>Saliceae</taxon>
        <taxon>Salix</taxon>
    </lineage>
</organism>
<reference evidence="2 3" key="1">
    <citation type="submission" date="2020-10" db="EMBL/GenBank/DDBJ databases">
        <title>Plant Genome Project.</title>
        <authorList>
            <person name="Zhang R.-G."/>
        </authorList>
    </citation>
    <scope>NUCLEOTIDE SEQUENCE [LARGE SCALE GENOMIC DNA]</scope>
    <source>
        <strain evidence="2">FAFU-HL-1</strain>
        <tissue evidence="2">Leaf</tissue>
    </source>
</reference>
<protein>
    <submittedName>
        <fullName evidence="2">Uncharacterized protein</fullName>
    </submittedName>
</protein>
<dbReference type="OrthoDB" id="1923904at2759"/>
<gene>
    <name evidence="2" type="ORF">SADUNF_Sadunf11G0023200</name>
</gene>
<feature type="region of interest" description="Disordered" evidence="1">
    <location>
        <begin position="114"/>
        <end position="158"/>
    </location>
</feature>
<evidence type="ECO:0000256" key="1">
    <source>
        <dbReference type="SAM" id="MobiDB-lite"/>
    </source>
</evidence>
<dbReference type="InterPro" id="IPR022251">
    <property type="entry name" value="DUF3774_wound-induced"/>
</dbReference>
<evidence type="ECO:0000313" key="3">
    <source>
        <dbReference type="Proteomes" id="UP000657918"/>
    </source>
</evidence>